<reference evidence="1" key="1">
    <citation type="journal article" date="2020" name="New Phytol.">
        <title>Comparative genomics reveals dynamic genome evolution in host specialist ectomycorrhizal fungi.</title>
        <authorList>
            <person name="Lofgren L.A."/>
            <person name="Nguyen N.H."/>
            <person name="Vilgalys R."/>
            <person name="Ruytinx J."/>
            <person name="Liao H.L."/>
            <person name="Branco S."/>
            <person name="Kuo A."/>
            <person name="LaButti K."/>
            <person name="Lipzen A."/>
            <person name="Andreopoulos W."/>
            <person name="Pangilinan J."/>
            <person name="Riley R."/>
            <person name="Hundley H."/>
            <person name="Na H."/>
            <person name="Barry K."/>
            <person name="Grigoriev I.V."/>
            <person name="Stajich J.E."/>
            <person name="Kennedy P.G."/>
        </authorList>
    </citation>
    <scope>NUCLEOTIDE SEQUENCE</scope>
    <source>
        <strain evidence="1">FC203</strain>
    </source>
</reference>
<dbReference type="AlphaFoldDB" id="A0AAD4EBD3"/>
<evidence type="ECO:0000313" key="1">
    <source>
        <dbReference type="EMBL" id="KAG1901833.1"/>
    </source>
</evidence>
<dbReference type="GeneID" id="64671169"/>
<comment type="caution">
    <text evidence="1">The sequence shown here is derived from an EMBL/GenBank/DDBJ whole genome shotgun (WGS) entry which is preliminary data.</text>
</comment>
<sequence length="341" mass="37959">MDTLHMHTRDFVIDPSSFNLTFDHVTRVTAPCFLRVVKATPGYHAVIIGKLNIPARLQVTCSQDLLDAGYNDRVVSVICYGSRTIVEYLKLFSRVVAADTVHFNGLDVTEWVAYAFKHYYRSKALDSFAKNSMSLDPGYLAGHDNIQIPVMVLHTPVKILATKDGLEPSKRLLKVRLIRPLAIISSSWVIMRLVVRVRIQGDIGRVFTHYIIPSSFQGGTGGVEPIRTPGCRIDREGLNTPMGAPSWSKKWSSIAYTAARPIPSSVLSKALMEFASLHTHFPDQVQITHSKLLTCLKLTDITVGLYWPKPCGYTCASCPELQNGNGNIFISPLRGLFCCRH</sequence>
<dbReference type="RefSeq" id="XP_041227408.1">
    <property type="nucleotide sequence ID" value="XM_041376871.1"/>
</dbReference>
<proteinExistence type="predicted"/>
<organism evidence="1 2">
    <name type="scientific">Suillus fuscotomentosus</name>
    <dbReference type="NCBI Taxonomy" id="1912939"/>
    <lineage>
        <taxon>Eukaryota</taxon>
        <taxon>Fungi</taxon>
        <taxon>Dikarya</taxon>
        <taxon>Basidiomycota</taxon>
        <taxon>Agaricomycotina</taxon>
        <taxon>Agaricomycetes</taxon>
        <taxon>Agaricomycetidae</taxon>
        <taxon>Boletales</taxon>
        <taxon>Suillineae</taxon>
        <taxon>Suillaceae</taxon>
        <taxon>Suillus</taxon>
    </lineage>
</organism>
<accession>A0AAD4EBD3</accession>
<dbReference type="EMBL" id="JABBWK010000020">
    <property type="protein sequence ID" value="KAG1901833.1"/>
    <property type="molecule type" value="Genomic_DNA"/>
</dbReference>
<evidence type="ECO:0000313" key="2">
    <source>
        <dbReference type="Proteomes" id="UP001195769"/>
    </source>
</evidence>
<name>A0AAD4EBD3_9AGAM</name>
<keyword evidence="2" id="KW-1185">Reference proteome</keyword>
<protein>
    <submittedName>
        <fullName evidence="1">Uncharacterized protein</fullName>
    </submittedName>
</protein>
<dbReference type="Proteomes" id="UP001195769">
    <property type="component" value="Unassembled WGS sequence"/>
</dbReference>
<gene>
    <name evidence="1" type="ORF">F5891DRAFT_979314</name>
</gene>